<keyword evidence="2" id="KW-0812">Transmembrane</keyword>
<feature type="chain" id="PRO_5023876967" description="Ig-like domain-containing protein" evidence="3">
    <location>
        <begin position="17"/>
        <end position="1158"/>
    </location>
</feature>
<feature type="region of interest" description="Disordered" evidence="1">
    <location>
        <begin position="437"/>
        <end position="457"/>
    </location>
</feature>
<name>A0A5J5DDY2_9PERO</name>
<feature type="non-terminal residue" evidence="5">
    <location>
        <position position="1158"/>
    </location>
</feature>
<gene>
    <name evidence="5" type="ORF">FQN60_016888</name>
</gene>
<reference evidence="5 6" key="1">
    <citation type="submission" date="2019-08" db="EMBL/GenBank/DDBJ databases">
        <title>A chromosome-level genome assembly, high-density linkage maps, and genome scans reveal the genomic architecture of hybrid incompatibilities underlying speciation via character displacement in darters (Percidae: Etheostominae).</title>
        <authorList>
            <person name="Moran R.L."/>
            <person name="Catchen J.M."/>
            <person name="Fuller R.C."/>
        </authorList>
    </citation>
    <scope>NUCLEOTIDE SEQUENCE [LARGE SCALE GENOMIC DNA]</scope>
    <source>
        <strain evidence="5">EspeVRDwgs_2016</strain>
        <tissue evidence="5">Muscle</tissue>
    </source>
</reference>
<dbReference type="PANTHER" id="PTHR46013:SF4">
    <property type="entry name" value="B-CELL RECEPTOR CD22-RELATED"/>
    <property type="match status" value="1"/>
</dbReference>
<evidence type="ECO:0000259" key="4">
    <source>
        <dbReference type="PROSITE" id="PS50835"/>
    </source>
</evidence>
<keyword evidence="2" id="KW-1133">Transmembrane helix</keyword>
<dbReference type="Proteomes" id="UP000327493">
    <property type="component" value="Chromosome 6"/>
</dbReference>
<dbReference type="Pfam" id="PF13895">
    <property type="entry name" value="Ig_2"/>
    <property type="match status" value="2"/>
</dbReference>
<dbReference type="InterPro" id="IPR013783">
    <property type="entry name" value="Ig-like_fold"/>
</dbReference>
<dbReference type="SMART" id="SM00409">
    <property type="entry name" value="IG"/>
    <property type="match status" value="9"/>
</dbReference>
<dbReference type="InterPro" id="IPR003599">
    <property type="entry name" value="Ig_sub"/>
</dbReference>
<dbReference type="PROSITE" id="PS50835">
    <property type="entry name" value="IG_LIKE"/>
    <property type="match status" value="5"/>
</dbReference>
<evidence type="ECO:0000256" key="1">
    <source>
        <dbReference type="SAM" id="MobiDB-lite"/>
    </source>
</evidence>
<protein>
    <recommendedName>
        <fullName evidence="4">Ig-like domain-containing protein</fullName>
    </recommendedName>
</protein>
<feature type="transmembrane region" description="Helical" evidence="2">
    <location>
        <begin position="377"/>
        <end position="399"/>
    </location>
</feature>
<accession>A0A5J5DDY2</accession>
<proteinExistence type="predicted"/>
<feature type="domain" description="Ig-like" evidence="4">
    <location>
        <begin position="281"/>
        <end position="372"/>
    </location>
</feature>
<dbReference type="InterPro" id="IPR036179">
    <property type="entry name" value="Ig-like_dom_sf"/>
</dbReference>
<evidence type="ECO:0000256" key="2">
    <source>
        <dbReference type="SAM" id="Phobius"/>
    </source>
</evidence>
<keyword evidence="2" id="KW-0472">Membrane</keyword>
<sequence>MLAGALVLGIILTALPSHTVKRVMWFRVSAEGRREFTHHTDPNEISLSYRGRTRYIGGSYSSCSVQIRVVKLSDAGQYHFRFETDQPLGRWTSSDTITLDVTDLQVRVHPARPADMFGLGETVFVGCQARGCAAPGRSLALYRNGLNLGSYEKWMTINRFDQQQAGAYTCRPIPPQNVQSPSLPLALGHGPRSTAIAVFPVGEVSEGGSVTLTCSSDAAPPVESYAWFKDMESGSIPDSFRPQLRLSPLIYKDRGEYFCVARNSLGTDRSKPLLLNVTYPPKNTSVLARPSSVVDAGRPLTLTCSSQANPAVDNFTWHRLALDGGSVQSWGTKSGPVFTFSEVGPRESGQYYCEARNRIGAHSSPVLTVRVRGRLKVIALASAVGVSAGLITLTVAIMISKNMHRVDMDSGEAANKRPSVTADTMFYESAQQTFPVRKGKMSDIPEEPDDLSDSGHPAIVPLKDAPPITEVETHSPAPNYITVHYSKLSRVRPHYCVWSGDWRVIVEDECALKGTSVVIKCEYDYPSAHIVISTSWSKALYVDGNWKQFLLSQIPSPPNHFQYVGNRWSDCKLKINDVQPSDEGAYFFNFVTTFNRWRSKTFASLSVKELTAVVQPSTVTEGDVVRLTCVSGCPTPVSIVWFRDGQRVPNPVFQAGREDAGRYHCAVLGQETARSASVALSVQYAPRKVKLSMSPSVVKGSSVTFTCSSDAVPPVTQRGYSLYKDGHFISSGQNHTISDVQPSHGGLYLCQAWNDISWRGIARINSTEVHLDVQYRPENLSVSMDPPHVVEGSSVNLSCSCAANPAADNYTWYRASGSGSSFSPLIQVGSGQVLSLPSVEASHTGVYVCQARNPLGQNNSTEVLLALKEKDHGSRSFPILAGFGVLVFVTLLLLLLLFWLKQRTRAEKKVHTSYEDEVTYSTVTFKPRNPGPPHHTNSSRVAPDSSEGLGEGQNSDVPAVVINASIYKGQVAAVVNNGVHLSHVGVDWFAIDGAQLHTPAIDEAIPPSMTFTAAPMAPRVIRVTHTPITRQGVNTQVFLQVIVLMKPRKRDGSLLSNSFIFLHQGGGEGQKYKVLSEMWCLEDSRCITPRYVFHSDGIFPDPSYKNRVEYLGQPGTKNCSLKISDLKQSDSRTYVFYLITSHPTQKMPEQSGTQLLVT</sequence>
<dbReference type="PANTHER" id="PTHR46013">
    <property type="entry name" value="VASCULAR CELL ADHESION MOLECULE 1"/>
    <property type="match status" value="1"/>
</dbReference>
<dbReference type="InterPro" id="IPR007110">
    <property type="entry name" value="Ig-like_dom"/>
</dbReference>
<dbReference type="AlphaFoldDB" id="A0A5J5DDY2"/>
<feature type="region of interest" description="Disordered" evidence="1">
    <location>
        <begin position="923"/>
        <end position="953"/>
    </location>
</feature>
<dbReference type="InterPro" id="IPR003598">
    <property type="entry name" value="Ig_sub2"/>
</dbReference>
<evidence type="ECO:0000313" key="5">
    <source>
        <dbReference type="EMBL" id="KAA8591514.1"/>
    </source>
</evidence>
<dbReference type="SUPFAM" id="SSF48726">
    <property type="entry name" value="Immunoglobulin"/>
    <property type="match status" value="9"/>
</dbReference>
<dbReference type="Pfam" id="PF13927">
    <property type="entry name" value="Ig_3"/>
    <property type="match status" value="2"/>
</dbReference>
<dbReference type="Pfam" id="PF07686">
    <property type="entry name" value="V-set"/>
    <property type="match status" value="2"/>
</dbReference>
<keyword evidence="3" id="KW-0732">Signal</keyword>
<dbReference type="InterPro" id="IPR013106">
    <property type="entry name" value="Ig_V-set"/>
</dbReference>
<evidence type="ECO:0000256" key="3">
    <source>
        <dbReference type="SAM" id="SignalP"/>
    </source>
</evidence>
<dbReference type="Gene3D" id="2.60.40.10">
    <property type="entry name" value="Immunoglobulins"/>
    <property type="match status" value="8"/>
</dbReference>
<dbReference type="CDD" id="cd00096">
    <property type="entry name" value="Ig"/>
    <property type="match status" value="2"/>
</dbReference>
<evidence type="ECO:0000313" key="6">
    <source>
        <dbReference type="Proteomes" id="UP000327493"/>
    </source>
</evidence>
<keyword evidence="6" id="KW-1185">Reference proteome</keyword>
<feature type="signal peptide" evidence="3">
    <location>
        <begin position="1"/>
        <end position="16"/>
    </location>
</feature>
<comment type="caution">
    <text evidence="5">The sequence shown here is derived from an EMBL/GenBank/DDBJ whole genome shotgun (WGS) entry which is preliminary data.</text>
</comment>
<feature type="domain" description="Ig-like" evidence="4">
    <location>
        <begin position="608"/>
        <end position="681"/>
    </location>
</feature>
<feature type="transmembrane region" description="Helical" evidence="2">
    <location>
        <begin position="877"/>
        <end position="900"/>
    </location>
</feature>
<feature type="domain" description="Ig-like" evidence="4">
    <location>
        <begin position="686"/>
        <end position="770"/>
    </location>
</feature>
<dbReference type="SMART" id="SM00408">
    <property type="entry name" value="IGc2"/>
    <property type="match status" value="5"/>
</dbReference>
<organism evidence="5 6">
    <name type="scientific">Etheostoma spectabile</name>
    <name type="common">orangethroat darter</name>
    <dbReference type="NCBI Taxonomy" id="54343"/>
    <lineage>
        <taxon>Eukaryota</taxon>
        <taxon>Metazoa</taxon>
        <taxon>Chordata</taxon>
        <taxon>Craniata</taxon>
        <taxon>Vertebrata</taxon>
        <taxon>Euteleostomi</taxon>
        <taxon>Actinopterygii</taxon>
        <taxon>Neopterygii</taxon>
        <taxon>Teleostei</taxon>
        <taxon>Neoteleostei</taxon>
        <taxon>Acanthomorphata</taxon>
        <taxon>Eupercaria</taxon>
        <taxon>Perciformes</taxon>
        <taxon>Percoidei</taxon>
        <taxon>Percidae</taxon>
        <taxon>Etheostomatinae</taxon>
        <taxon>Etheostoma</taxon>
    </lineage>
</organism>
<feature type="domain" description="Ig-like" evidence="4">
    <location>
        <begin position="777"/>
        <end position="866"/>
    </location>
</feature>
<feature type="domain" description="Ig-like" evidence="4">
    <location>
        <begin position="191"/>
        <end position="278"/>
    </location>
</feature>
<dbReference type="EMBL" id="VOFY01000006">
    <property type="protein sequence ID" value="KAA8591514.1"/>
    <property type="molecule type" value="Genomic_DNA"/>
</dbReference>